<evidence type="ECO:0000256" key="10">
    <source>
        <dbReference type="RuleBase" id="RU003756"/>
    </source>
</evidence>
<dbReference type="FunFam" id="3.40.50.300:FF:000870">
    <property type="entry name" value="MutS protein homolog 4"/>
    <property type="match status" value="1"/>
</dbReference>
<dbReference type="GO" id="GO:0005524">
    <property type="term" value="F:ATP binding"/>
    <property type="evidence" value="ECO:0007669"/>
    <property type="project" value="UniProtKB-UniRule"/>
</dbReference>
<evidence type="ECO:0000256" key="1">
    <source>
        <dbReference type="ARBA" id="ARBA00006271"/>
    </source>
</evidence>
<dbReference type="GO" id="GO:0005829">
    <property type="term" value="C:cytosol"/>
    <property type="evidence" value="ECO:0007669"/>
    <property type="project" value="TreeGrafter"/>
</dbReference>
<dbReference type="RefSeq" id="WP_139010257.1">
    <property type="nucleotide sequence ID" value="NZ_VBSN01000010.1"/>
</dbReference>
<dbReference type="Pfam" id="PF05192">
    <property type="entry name" value="MutS_III"/>
    <property type="match status" value="1"/>
</dbReference>
<dbReference type="NCBIfam" id="TIGR01070">
    <property type="entry name" value="mutS1"/>
    <property type="match status" value="1"/>
</dbReference>
<gene>
    <name evidence="9 12" type="primary">mutS</name>
    <name evidence="12" type="ORF">FEM33_01005</name>
</gene>
<dbReference type="Gene3D" id="3.40.50.300">
    <property type="entry name" value="P-loop containing nucleotide triphosphate hydrolases"/>
    <property type="match status" value="1"/>
</dbReference>
<keyword evidence="4 9" id="KW-0227">DNA damage</keyword>
<evidence type="ECO:0000256" key="5">
    <source>
        <dbReference type="ARBA" id="ARBA00022840"/>
    </source>
</evidence>
<dbReference type="SMART" id="SM00534">
    <property type="entry name" value="MUTSac"/>
    <property type="match status" value="1"/>
</dbReference>
<dbReference type="InterPro" id="IPR036187">
    <property type="entry name" value="DNA_mismatch_repair_MutS_sf"/>
</dbReference>
<dbReference type="SUPFAM" id="SSF53150">
    <property type="entry name" value="DNA repair protein MutS, domain II"/>
    <property type="match status" value="1"/>
</dbReference>
<keyword evidence="6 9" id="KW-0238">DNA-binding</keyword>
<dbReference type="PANTHER" id="PTHR11361">
    <property type="entry name" value="DNA MISMATCH REPAIR PROTEIN MUTS FAMILY MEMBER"/>
    <property type="match status" value="1"/>
</dbReference>
<evidence type="ECO:0000256" key="9">
    <source>
        <dbReference type="HAMAP-Rule" id="MF_00096"/>
    </source>
</evidence>
<accession>A0A5M8QZE6</accession>
<keyword evidence="5 9" id="KW-0067">ATP-binding</keyword>
<dbReference type="EMBL" id="VBSN01000010">
    <property type="protein sequence ID" value="KAA6441597.1"/>
    <property type="molecule type" value="Genomic_DNA"/>
</dbReference>
<dbReference type="PROSITE" id="PS00486">
    <property type="entry name" value="DNA_MISMATCH_REPAIR_2"/>
    <property type="match status" value="1"/>
</dbReference>
<dbReference type="SMART" id="SM00533">
    <property type="entry name" value="MUTSd"/>
    <property type="match status" value="1"/>
</dbReference>
<dbReference type="SUPFAM" id="SSF52540">
    <property type="entry name" value="P-loop containing nucleoside triphosphate hydrolases"/>
    <property type="match status" value="1"/>
</dbReference>
<evidence type="ECO:0000256" key="7">
    <source>
        <dbReference type="ARBA" id="ARBA00023204"/>
    </source>
</evidence>
<proteinExistence type="inferred from homology"/>
<dbReference type="Pfam" id="PF05188">
    <property type="entry name" value="MutS_II"/>
    <property type="match status" value="1"/>
</dbReference>
<dbReference type="PIRSF" id="PIRSF037677">
    <property type="entry name" value="DNA_mis_repair_Msh6"/>
    <property type="match status" value="1"/>
</dbReference>
<comment type="caution">
    <text evidence="12">The sequence shown here is derived from an EMBL/GenBank/DDBJ whole genome shotgun (WGS) entry which is preliminary data.</text>
</comment>
<name>A0A5M8QZE6_9BACT</name>
<evidence type="ECO:0000313" key="12">
    <source>
        <dbReference type="EMBL" id="KAA6441597.1"/>
    </source>
</evidence>
<dbReference type="InterPro" id="IPR005748">
    <property type="entry name" value="DNA_mismatch_repair_MutS"/>
</dbReference>
<comment type="similarity">
    <text evidence="1 9 10">Belongs to the DNA mismatch repair MutS family.</text>
</comment>
<dbReference type="CDD" id="cd03284">
    <property type="entry name" value="ABC_MutS1"/>
    <property type="match status" value="1"/>
</dbReference>
<dbReference type="InterPro" id="IPR007860">
    <property type="entry name" value="DNA_mmatch_repair_MutS_con_dom"/>
</dbReference>
<dbReference type="GO" id="GO:0003684">
    <property type="term" value="F:damaged DNA binding"/>
    <property type="evidence" value="ECO:0007669"/>
    <property type="project" value="UniProtKB-UniRule"/>
</dbReference>
<feature type="domain" description="DNA mismatch repair proteins mutS family" evidence="11">
    <location>
        <begin position="711"/>
        <end position="727"/>
    </location>
</feature>
<dbReference type="InterPro" id="IPR017261">
    <property type="entry name" value="DNA_mismatch_repair_MutS/MSH"/>
</dbReference>
<evidence type="ECO:0000256" key="8">
    <source>
        <dbReference type="ARBA" id="ARBA00024647"/>
    </source>
</evidence>
<dbReference type="InterPro" id="IPR007696">
    <property type="entry name" value="DNA_mismatch_repair_MutS_core"/>
</dbReference>
<dbReference type="OrthoDB" id="9802448at2"/>
<evidence type="ECO:0000256" key="6">
    <source>
        <dbReference type="ARBA" id="ARBA00023125"/>
    </source>
</evidence>
<evidence type="ECO:0000313" key="13">
    <source>
        <dbReference type="Proteomes" id="UP000323994"/>
    </source>
</evidence>
<dbReference type="AlphaFoldDB" id="A0A5M8QZE6"/>
<dbReference type="Proteomes" id="UP000323994">
    <property type="component" value="Unassembled WGS sequence"/>
</dbReference>
<sequence>MAKAQKETPLNKQYNQIKAKYPGALLLFRVGDFYETFGEDAIRTSKILGIVLTRRNNGGSHEELAGFPHHSLDNYLPKLVRAGERVAICDQLEDPAAAKGIVKRGVTELVTPGVSFNDNVLDIRKNNYLAAVHVGADGLYGVAFLDISTGEFMTSQGNAAYIDKVLQGFSPAEVLFCKKHKQEFHQLFGGKYHTFQLEDWCFGYDYGYEQLITHFQTTTLKGFGIETLPMGVIAAGVLLHYLRETEHKDVAHIGRITRLEEEKYVWLDRFTVRNLELVHPQQEGGVPLIQVLDQTVTPMGARLLRKWVVLPLKEKLPIEERLNTVSHFLENEELHESVMQYLKQIGDLERLISKVAVRRINPRELVQLKKSLKQIGPVKELLSGLIQKEEDKSGAQDDKRIVTNPAVEILRKYADQLNPCSFLVDKIENELREDAPVLSNQGRMIKSGVDAELDELHAISYEGKDFLLKLQNREIERTGIGSLKIAYNKVFGYYLEVTHAHQNKVPADWIRKQTLVNAERYITPELKEYEEKILNAEEKIAAIEFRIYNEIILTAAEYVSMIQQNAFVVSTLDVLSSFATIARKNNYVRPVISEGKELDIKDGRHPVIEQQLPLGESYVPNDLYLDDTTQQIIIITGPNMAGKSALLRQTALIVLMAQMGCYVPAKAASIGLVDKVFTRVGASDNLSRGESTFMVEMTETASILNNLSDRSLVLMDEIGRGTSTYDGVSIAWAIAEYLHNQTDCRPKTLFATHYHELNQLAEDFPRIKNFNVAVKEVDNKVIFLRKLKPGGSAHSFGIHVAQIAGMPQRIVVRASEIMQHLEKDHVAHEHKKRVKEIPKNNFQLSIFEPADPRLEELKERLALVDVNTLSPIEALLKLNEFQKIVKK</sequence>
<dbReference type="PANTHER" id="PTHR11361:SF34">
    <property type="entry name" value="DNA MISMATCH REPAIR PROTEIN MSH1, MITOCHONDRIAL"/>
    <property type="match status" value="1"/>
</dbReference>
<evidence type="ECO:0000259" key="11">
    <source>
        <dbReference type="PROSITE" id="PS00486"/>
    </source>
</evidence>
<dbReference type="Gene3D" id="3.30.420.110">
    <property type="entry name" value="MutS, connector domain"/>
    <property type="match status" value="1"/>
</dbReference>
<dbReference type="InterPro" id="IPR007861">
    <property type="entry name" value="DNA_mismatch_repair_MutS_clamp"/>
</dbReference>
<keyword evidence="7 9" id="KW-0234">DNA repair</keyword>
<organism evidence="12 13">
    <name type="scientific">Dyadobacter flavalbus</name>
    <dbReference type="NCBI Taxonomy" id="2579942"/>
    <lineage>
        <taxon>Bacteria</taxon>
        <taxon>Pseudomonadati</taxon>
        <taxon>Bacteroidota</taxon>
        <taxon>Cytophagia</taxon>
        <taxon>Cytophagales</taxon>
        <taxon>Spirosomataceae</taxon>
        <taxon>Dyadobacter</taxon>
    </lineage>
</organism>
<dbReference type="InterPro" id="IPR000432">
    <property type="entry name" value="DNA_mismatch_repair_MutS_C"/>
</dbReference>
<dbReference type="Pfam" id="PF00488">
    <property type="entry name" value="MutS_V"/>
    <property type="match status" value="1"/>
</dbReference>
<dbReference type="Gene3D" id="3.40.1170.10">
    <property type="entry name" value="DNA repair protein MutS, domain I"/>
    <property type="match status" value="1"/>
</dbReference>
<dbReference type="GO" id="GO:0030983">
    <property type="term" value="F:mismatched DNA binding"/>
    <property type="evidence" value="ECO:0007669"/>
    <property type="project" value="InterPro"/>
</dbReference>
<dbReference type="InterPro" id="IPR016151">
    <property type="entry name" value="DNA_mismatch_repair_MutS_N"/>
</dbReference>
<keyword evidence="13" id="KW-1185">Reference proteome</keyword>
<dbReference type="HAMAP" id="MF_00096">
    <property type="entry name" value="MutS"/>
    <property type="match status" value="1"/>
</dbReference>
<protein>
    <recommendedName>
        <fullName evidence="2 9">DNA mismatch repair protein MutS</fullName>
    </recommendedName>
</protein>
<dbReference type="Gene3D" id="1.10.1420.10">
    <property type="match status" value="2"/>
</dbReference>
<feature type="binding site" evidence="9">
    <location>
        <begin position="637"/>
        <end position="644"/>
    </location>
    <ligand>
        <name>ATP</name>
        <dbReference type="ChEBI" id="CHEBI:30616"/>
    </ligand>
</feature>
<dbReference type="InterPro" id="IPR045076">
    <property type="entry name" value="MutS"/>
</dbReference>
<dbReference type="InterPro" id="IPR007695">
    <property type="entry name" value="DNA_mismatch_repair_MutS-lik_N"/>
</dbReference>
<dbReference type="GO" id="GO:0006298">
    <property type="term" value="P:mismatch repair"/>
    <property type="evidence" value="ECO:0007669"/>
    <property type="project" value="UniProtKB-UniRule"/>
</dbReference>
<evidence type="ECO:0000256" key="4">
    <source>
        <dbReference type="ARBA" id="ARBA00022763"/>
    </source>
</evidence>
<dbReference type="NCBIfam" id="NF003810">
    <property type="entry name" value="PRK05399.1"/>
    <property type="match status" value="1"/>
</dbReference>
<keyword evidence="3 9" id="KW-0547">Nucleotide-binding</keyword>
<dbReference type="Pfam" id="PF05190">
    <property type="entry name" value="MutS_IV"/>
    <property type="match status" value="1"/>
</dbReference>
<comment type="function">
    <text evidence="8 9">This protein is involved in the repair of mismatches in DNA. It is possible that it carries out the mismatch recognition step. This protein has a weak ATPase activity.</text>
</comment>
<evidence type="ECO:0000256" key="2">
    <source>
        <dbReference type="ARBA" id="ARBA00021982"/>
    </source>
</evidence>
<dbReference type="SUPFAM" id="SSF55271">
    <property type="entry name" value="DNA repair protein MutS, domain I"/>
    <property type="match status" value="1"/>
</dbReference>
<dbReference type="InterPro" id="IPR027417">
    <property type="entry name" value="P-loop_NTPase"/>
</dbReference>
<reference evidence="12 13" key="1">
    <citation type="submission" date="2019-05" db="EMBL/GenBank/DDBJ databases">
        <authorList>
            <person name="Qu J.-H."/>
        </authorList>
    </citation>
    <scope>NUCLEOTIDE SEQUENCE [LARGE SCALE GENOMIC DNA]</scope>
    <source>
        <strain evidence="12 13">NS28</strain>
    </source>
</reference>
<dbReference type="SUPFAM" id="SSF48334">
    <property type="entry name" value="DNA repair protein MutS, domain III"/>
    <property type="match status" value="1"/>
</dbReference>
<evidence type="ECO:0000256" key="3">
    <source>
        <dbReference type="ARBA" id="ARBA00022741"/>
    </source>
</evidence>
<dbReference type="GO" id="GO:0140664">
    <property type="term" value="F:ATP-dependent DNA damage sensor activity"/>
    <property type="evidence" value="ECO:0007669"/>
    <property type="project" value="InterPro"/>
</dbReference>
<dbReference type="InterPro" id="IPR036678">
    <property type="entry name" value="MutS_con_dom_sf"/>
</dbReference>
<dbReference type="Pfam" id="PF01624">
    <property type="entry name" value="MutS_I"/>
    <property type="match status" value="1"/>
</dbReference>